<keyword evidence="2" id="KW-1185">Reference proteome</keyword>
<protein>
    <submittedName>
        <fullName evidence="1">Uncharacterized protein</fullName>
    </submittedName>
</protein>
<comment type="caution">
    <text evidence="1">The sequence shown here is derived from an EMBL/GenBank/DDBJ whole genome shotgun (WGS) entry which is preliminary data.</text>
</comment>
<proteinExistence type="predicted"/>
<dbReference type="Proteomes" id="UP001056120">
    <property type="component" value="Linkage Group LG14"/>
</dbReference>
<dbReference type="EMBL" id="CM042031">
    <property type="protein sequence ID" value="KAI3784797.1"/>
    <property type="molecule type" value="Genomic_DNA"/>
</dbReference>
<evidence type="ECO:0000313" key="1">
    <source>
        <dbReference type="EMBL" id="KAI3784797.1"/>
    </source>
</evidence>
<reference evidence="2" key="1">
    <citation type="journal article" date="2022" name="Mol. Ecol. Resour.">
        <title>The genomes of chicory, endive, great burdock and yacon provide insights into Asteraceae palaeo-polyploidization history and plant inulin production.</title>
        <authorList>
            <person name="Fan W."/>
            <person name="Wang S."/>
            <person name="Wang H."/>
            <person name="Wang A."/>
            <person name="Jiang F."/>
            <person name="Liu H."/>
            <person name="Zhao H."/>
            <person name="Xu D."/>
            <person name="Zhang Y."/>
        </authorList>
    </citation>
    <scope>NUCLEOTIDE SEQUENCE [LARGE SCALE GENOMIC DNA]</scope>
    <source>
        <strain evidence="2">cv. Yunnan</strain>
    </source>
</reference>
<gene>
    <name evidence="1" type="ORF">L1987_43902</name>
</gene>
<reference evidence="1 2" key="2">
    <citation type="journal article" date="2022" name="Mol. Ecol. Resour.">
        <title>The genomes of chicory, endive, great burdock and yacon provide insights into Asteraceae paleo-polyploidization history and plant inulin production.</title>
        <authorList>
            <person name="Fan W."/>
            <person name="Wang S."/>
            <person name="Wang H."/>
            <person name="Wang A."/>
            <person name="Jiang F."/>
            <person name="Liu H."/>
            <person name="Zhao H."/>
            <person name="Xu D."/>
            <person name="Zhang Y."/>
        </authorList>
    </citation>
    <scope>NUCLEOTIDE SEQUENCE [LARGE SCALE GENOMIC DNA]</scope>
    <source>
        <strain evidence="2">cv. Yunnan</strain>
        <tissue evidence="1">Leaves</tissue>
    </source>
</reference>
<organism evidence="1 2">
    <name type="scientific">Smallanthus sonchifolius</name>
    <dbReference type="NCBI Taxonomy" id="185202"/>
    <lineage>
        <taxon>Eukaryota</taxon>
        <taxon>Viridiplantae</taxon>
        <taxon>Streptophyta</taxon>
        <taxon>Embryophyta</taxon>
        <taxon>Tracheophyta</taxon>
        <taxon>Spermatophyta</taxon>
        <taxon>Magnoliopsida</taxon>
        <taxon>eudicotyledons</taxon>
        <taxon>Gunneridae</taxon>
        <taxon>Pentapetalae</taxon>
        <taxon>asterids</taxon>
        <taxon>campanulids</taxon>
        <taxon>Asterales</taxon>
        <taxon>Asteraceae</taxon>
        <taxon>Asteroideae</taxon>
        <taxon>Heliantheae alliance</taxon>
        <taxon>Millerieae</taxon>
        <taxon>Smallanthus</taxon>
    </lineage>
</organism>
<name>A0ACB9GPZ9_9ASTR</name>
<accession>A0ACB9GPZ9</accession>
<sequence length="101" mass="11543">MDVEQGDDSLVSRSVLVWLSAVVREEDEGFIFRLVGDGLVVRAAVMASGVWRSNRSEREEAEMFFRQKERKLRCFQTEREEAEMFGGGGIKSVNDSRHQIC</sequence>
<evidence type="ECO:0000313" key="2">
    <source>
        <dbReference type="Proteomes" id="UP001056120"/>
    </source>
</evidence>